<dbReference type="InterPro" id="IPR020019">
    <property type="entry name" value="AcTrfase_PglD-like"/>
</dbReference>
<sequence>MIGNNVIIGYSGHSYVILEILLNSGVMVDFYCDRVKKQNNPYNLNFLGNEENSDVLQKILHSKVYLGIGNNNQREKVCLHLLNHKIYVASAIHNSSIVASTVIINEGTVIMPGAVVQAMTLLGKGVICNTAAVIEHECKIGDFCHIAPGAVLAGNVSLGERAFVGANSVIKEGVSVGNDVIIGAGSVVIRDIPDNSVVAGNPSKSIR</sequence>
<dbReference type="InterPro" id="IPR001451">
    <property type="entry name" value="Hexapep"/>
</dbReference>
<evidence type="ECO:0000256" key="1">
    <source>
        <dbReference type="ARBA" id="ARBA00007274"/>
    </source>
</evidence>
<evidence type="ECO:0000256" key="2">
    <source>
        <dbReference type="ARBA" id="ARBA00022679"/>
    </source>
</evidence>
<dbReference type="Proteomes" id="UP000199226">
    <property type="component" value="Unassembled WGS sequence"/>
</dbReference>
<keyword evidence="3" id="KW-0677">Repeat</keyword>
<keyword evidence="4 8" id="KW-0012">Acyltransferase</keyword>
<feature type="binding site" evidence="6">
    <location>
        <position position="145"/>
    </location>
    <ligand>
        <name>acetyl-CoA</name>
        <dbReference type="ChEBI" id="CHEBI:57288"/>
    </ligand>
</feature>
<evidence type="ECO:0000256" key="3">
    <source>
        <dbReference type="ARBA" id="ARBA00022737"/>
    </source>
</evidence>
<comment type="similarity">
    <text evidence="1">Belongs to the transferase hexapeptide repeat family.</text>
</comment>
<feature type="active site" description="Proton acceptor" evidence="5">
    <location>
        <position position="136"/>
    </location>
</feature>
<evidence type="ECO:0000313" key="9">
    <source>
        <dbReference type="Proteomes" id="UP000199226"/>
    </source>
</evidence>
<dbReference type="InterPro" id="IPR011004">
    <property type="entry name" value="Trimer_LpxA-like_sf"/>
</dbReference>
<evidence type="ECO:0000256" key="5">
    <source>
        <dbReference type="PIRSR" id="PIRSR620019-1"/>
    </source>
</evidence>
<proteinExistence type="inferred from homology"/>
<dbReference type="Gene3D" id="2.160.10.10">
    <property type="entry name" value="Hexapeptide repeat proteins"/>
    <property type="match status" value="1"/>
</dbReference>
<dbReference type="InterPro" id="IPR050179">
    <property type="entry name" value="Trans_hexapeptide_repeat"/>
</dbReference>
<feature type="binding site" evidence="6">
    <location>
        <position position="69"/>
    </location>
    <ligand>
        <name>substrate</name>
    </ligand>
</feature>
<protein>
    <submittedName>
        <fullName evidence="8">Sugar O-acyltransferase, sialic acid O-acetyltransferase NeuD family</fullName>
    </submittedName>
</protein>
<reference evidence="9" key="1">
    <citation type="submission" date="2016-10" db="EMBL/GenBank/DDBJ databases">
        <authorList>
            <person name="Varghese N."/>
            <person name="Submissions S."/>
        </authorList>
    </citation>
    <scope>NUCLEOTIDE SEQUENCE [LARGE SCALE GENOMIC DNA]</scope>
    <source>
        <strain evidence="9">DSM 24536</strain>
    </source>
</reference>
<dbReference type="PANTHER" id="PTHR43300">
    <property type="entry name" value="ACETYLTRANSFERASE"/>
    <property type="match status" value="1"/>
</dbReference>
<accession>A0A1G9WTR0</accession>
<dbReference type="CDD" id="cd03360">
    <property type="entry name" value="LbH_AT_putative"/>
    <property type="match status" value="1"/>
</dbReference>
<dbReference type="STRING" id="990371.SAMN05421813_1275"/>
<gene>
    <name evidence="8" type="ORF">SAMN05421813_1275</name>
</gene>
<dbReference type="Pfam" id="PF17836">
    <property type="entry name" value="PglD_N"/>
    <property type="match status" value="1"/>
</dbReference>
<dbReference type="EMBL" id="FNHH01000027">
    <property type="protein sequence ID" value="SDM87777.1"/>
    <property type="molecule type" value="Genomic_DNA"/>
</dbReference>
<dbReference type="GO" id="GO:0016746">
    <property type="term" value="F:acyltransferase activity"/>
    <property type="evidence" value="ECO:0007669"/>
    <property type="project" value="UniProtKB-KW"/>
</dbReference>
<dbReference type="AlphaFoldDB" id="A0A1G9WTR0"/>
<keyword evidence="9" id="KW-1185">Reference proteome</keyword>
<dbReference type="PANTHER" id="PTHR43300:SF7">
    <property type="entry name" value="UDP-N-ACETYLBACILLOSAMINE N-ACETYLTRANSFERASE"/>
    <property type="match status" value="1"/>
</dbReference>
<evidence type="ECO:0000259" key="7">
    <source>
        <dbReference type="Pfam" id="PF17836"/>
    </source>
</evidence>
<evidence type="ECO:0000313" key="8">
    <source>
        <dbReference type="EMBL" id="SDM87777.1"/>
    </source>
</evidence>
<dbReference type="SUPFAM" id="SSF51161">
    <property type="entry name" value="Trimeric LpxA-like enzymes"/>
    <property type="match status" value="1"/>
</dbReference>
<organism evidence="8 9">
    <name type="scientific">Daejeonella rubra</name>
    <dbReference type="NCBI Taxonomy" id="990371"/>
    <lineage>
        <taxon>Bacteria</taxon>
        <taxon>Pseudomonadati</taxon>
        <taxon>Bacteroidota</taxon>
        <taxon>Sphingobacteriia</taxon>
        <taxon>Sphingobacteriales</taxon>
        <taxon>Sphingobacteriaceae</taxon>
        <taxon>Daejeonella</taxon>
    </lineage>
</organism>
<dbReference type="Pfam" id="PF00132">
    <property type="entry name" value="Hexapep"/>
    <property type="match status" value="1"/>
</dbReference>
<dbReference type="InterPro" id="IPR041561">
    <property type="entry name" value="PglD_N"/>
</dbReference>
<evidence type="ECO:0000256" key="6">
    <source>
        <dbReference type="PIRSR" id="PIRSR620019-2"/>
    </source>
</evidence>
<evidence type="ECO:0000256" key="4">
    <source>
        <dbReference type="ARBA" id="ARBA00023315"/>
    </source>
</evidence>
<dbReference type="NCBIfam" id="TIGR03570">
    <property type="entry name" value="NeuD_NnaD"/>
    <property type="match status" value="1"/>
</dbReference>
<dbReference type="RefSeq" id="WP_090706225.1">
    <property type="nucleotide sequence ID" value="NZ_FNHH01000027.1"/>
</dbReference>
<feature type="domain" description="PglD N-terminal" evidence="7">
    <location>
        <begin position="6"/>
        <end position="78"/>
    </location>
</feature>
<dbReference type="OrthoDB" id="9794407at2"/>
<name>A0A1G9WTR0_9SPHI</name>
<feature type="binding site" evidence="6">
    <location>
        <begin position="11"/>
        <end position="13"/>
    </location>
    <ligand>
        <name>substrate</name>
    </ligand>
</feature>
<dbReference type="Gene3D" id="3.40.50.20">
    <property type="match status" value="1"/>
</dbReference>
<feature type="site" description="Increases basicity of active site His" evidence="5">
    <location>
        <position position="137"/>
    </location>
</feature>
<keyword evidence="2 8" id="KW-0808">Transferase</keyword>
<dbReference type="InterPro" id="IPR018357">
    <property type="entry name" value="Hexapep_transf_CS"/>
</dbReference>
<dbReference type="PROSITE" id="PS00101">
    <property type="entry name" value="HEXAPEP_TRANSFERASES"/>
    <property type="match status" value="1"/>
</dbReference>